<dbReference type="OrthoDB" id="1936401at2"/>
<accession>A0A2S6G038</accession>
<evidence type="ECO:0008006" key="3">
    <source>
        <dbReference type="Google" id="ProtNLM"/>
    </source>
</evidence>
<proteinExistence type="predicted"/>
<dbReference type="STRING" id="37659.GCA_000703125_01724"/>
<organism evidence="1 2">
    <name type="scientific">Clostridium algidicarnis DSM 15099</name>
    <dbReference type="NCBI Taxonomy" id="1121295"/>
    <lineage>
        <taxon>Bacteria</taxon>
        <taxon>Bacillati</taxon>
        <taxon>Bacillota</taxon>
        <taxon>Clostridia</taxon>
        <taxon>Eubacteriales</taxon>
        <taxon>Clostridiaceae</taxon>
        <taxon>Clostridium</taxon>
    </lineage>
</organism>
<protein>
    <recommendedName>
        <fullName evidence="3">Flagellar hook-length control protein FliK</fullName>
    </recommendedName>
</protein>
<reference evidence="1 2" key="1">
    <citation type="submission" date="2018-02" db="EMBL/GenBank/DDBJ databases">
        <title>Genomic Encyclopedia of Archaeal and Bacterial Type Strains, Phase II (KMG-II): from individual species to whole genera.</title>
        <authorList>
            <person name="Goeker M."/>
        </authorList>
    </citation>
    <scope>NUCLEOTIDE SEQUENCE [LARGE SCALE GENOMIC DNA]</scope>
    <source>
        <strain evidence="1 2">DSM 15099</strain>
    </source>
</reference>
<dbReference type="Proteomes" id="UP000239863">
    <property type="component" value="Unassembled WGS sequence"/>
</dbReference>
<dbReference type="EMBL" id="PTIS01000002">
    <property type="protein sequence ID" value="PPK49214.1"/>
    <property type="molecule type" value="Genomic_DNA"/>
</dbReference>
<gene>
    <name evidence="1" type="ORF">BD821_102128</name>
</gene>
<evidence type="ECO:0000313" key="2">
    <source>
        <dbReference type="Proteomes" id="UP000239863"/>
    </source>
</evidence>
<evidence type="ECO:0000313" key="1">
    <source>
        <dbReference type="EMBL" id="PPK49214.1"/>
    </source>
</evidence>
<dbReference type="AlphaFoldDB" id="A0A2S6G038"/>
<dbReference type="RefSeq" id="WP_104409228.1">
    <property type="nucleotide sequence ID" value="NZ_PTIS01000002.1"/>
</dbReference>
<comment type="caution">
    <text evidence="1">The sequence shown here is derived from an EMBL/GenBank/DDBJ whole genome shotgun (WGS) entry which is preliminary data.</text>
</comment>
<sequence>MGNMINVNNPYGTNNKKLTSKLTFQNGESFSARVVAYGDSKDEVTLRMIDGWQFEAQIDGNIDLDYKGIRKFVVEGFEDNKLKIKILKSEVALEDNFKGSIDLILEENGLTKADGEILVKMLKHNIELNKENISKVKTLIDFKENVLSDPSKEREFILKYLNSKSIDINSEQGKNIEKVLKESFSKFKELSIEDLMFMMENDLTLDKETIEGFKNIFKEDSKLYDLLKDMEKLLAIEDVKQENGIAKDSANIEVEESSIIKTQVVERGSLNEKEVEAILSKGIKDTLNMDVNFNKDSISDLMSSLNKFTKENILKSIQEVLKIDNINVDDMLIDISKGDFDEEGIRNLSTLINAVEDQILNSKDQIKIELKEIFPKELILTENEVNNLSNFIQKETEPKSFVEFKQNIANISQNVTETMLSLNNLTGDNLEKILNLVNKENLQSNETVKFLMNFSQSKGKDGLSNFNIDSEQTLSLIMGKNIEENINQESVETKGIIYESLAESTSKELLKDSATIIKNQMDIKLNNMKNIVNDVLNKSLDGKDNINNILSFIKNNLSDFKLFNTISNEYYYMDLPIEMNYKEYPCRVIIKDKREEGKKIDSKDVKMVVTVKTQFLGEVDGFIKVKNDFMNLEIKCYEKSIKILNMKRESLKESLESLGYNCDIKFSKKEIASDIVSCREFFNDNDFTSLNVMV</sequence>
<name>A0A2S6G038_9CLOT</name>